<name>A0A0N8LTD0_CITFR</name>
<organism evidence="1">
    <name type="scientific">Citrobacter freundii</name>
    <dbReference type="NCBI Taxonomy" id="546"/>
    <lineage>
        <taxon>Bacteria</taxon>
        <taxon>Pseudomonadati</taxon>
        <taxon>Pseudomonadota</taxon>
        <taxon>Gammaproteobacteria</taxon>
        <taxon>Enterobacterales</taxon>
        <taxon>Enterobacteriaceae</taxon>
        <taxon>Citrobacter</taxon>
        <taxon>Citrobacter freundii complex</taxon>
    </lineage>
</organism>
<dbReference type="EMBL" id="LJEB01000163">
    <property type="protein sequence ID" value="KPR48195.1"/>
    <property type="molecule type" value="Genomic_DNA"/>
</dbReference>
<dbReference type="SUPFAM" id="SSF49401">
    <property type="entry name" value="Bacterial adhesins"/>
    <property type="match status" value="1"/>
</dbReference>
<evidence type="ECO:0000313" key="3">
    <source>
        <dbReference type="Proteomes" id="UP000050520"/>
    </source>
</evidence>
<dbReference type="AlphaFoldDB" id="A0A0N8LTD0"/>
<dbReference type="InterPro" id="IPR050263">
    <property type="entry name" value="Bact_Fimbrial_Adh_Pro"/>
</dbReference>
<dbReference type="GO" id="GO:0043709">
    <property type="term" value="P:cell adhesion involved in single-species biofilm formation"/>
    <property type="evidence" value="ECO:0007669"/>
    <property type="project" value="TreeGrafter"/>
</dbReference>
<evidence type="ECO:0000313" key="2">
    <source>
        <dbReference type="EMBL" id="KPR48195.1"/>
    </source>
</evidence>
<dbReference type="PANTHER" id="PTHR33420:SF10">
    <property type="entry name" value="FIMBRIAE MAJOR SUBUNIT"/>
    <property type="match status" value="1"/>
</dbReference>
<evidence type="ECO:0000313" key="1">
    <source>
        <dbReference type="EMBL" id="HAT3897363.1"/>
    </source>
</evidence>
<comment type="caution">
    <text evidence="1">The sequence shown here is derived from an EMBL/GenBank/DDBJ whole genome shotgun (WGS) entry which is preliminary data.</text>
</comment>
<gene>
    <name evidence="2" type="ORF">AN672_25975</name>
    <name evidence="1" type="ORF">I9Y29_001779</name>
</gene>
<reference evidence="1" key="3">
    <citation type="journal article" date="2018" name="Genome Biol.">
        <title>SKESA: strategic k-mer extension for scrupulous assemblies.</title>
        <authorList>
            <person name="Souvorov A."/>
            <person name="Agarwala R."/>
            <person name="Lipman D.J."/>
        </authorList>
    </citation>
    <scope>NUCLEOTIDE SEQUENCE</scope>
    <source>
        <strain evidence="1">O50</strain>
    </source>
</reference>
<dbReference type="GO" id="GO:0009289">
    <property type="term" value="C:pilus"/>
    <property type="evidence" value="ECO:0007669"/>
    <property type="project" value="InterPro"/>
</dbReference>
<proteinExistence type="predicted"/>
<dbReference type="Proteomes" id="UP000050520">
    <property type="component" value="Unassembled WGS sequence"/>
</dbReference>
<dbReference type="Proteomes" id="UP000855471">
    <property type="component" value="Unassembled WGS sequence"/>
</dbReference>
<dbReference type="InterPro" id="IPR036937">
    <property type="entry name" value="Adhesion_dom_fimbrial_sf"/>
</dbReference>
<accession>A0A0N8LTD0</accession>
<reference evidence="1" key="4">
    <citation type="submission" date="2020-09" db="EMBL/GenBank/DDBJ databases">
        <authorList>
            <consortium name="NCBI Pathogen Detection Project"/>
        </authorList>
    </citation>
    <scope>NUCLEOTIDE SEQUENCE</scope>
    <source>
        <strain evidence="1">O50</strain>
    </source>
</reference>
<dbReference type="EMBL" id="DACSXJ010000008">
    <property type="protein sequence ID" value="HAT3897363.1"/>
    <property type="molecule type" value="Genomic_DNA"/>
</dbReference>
<dbReference type="Gene3D" id="2.60.40.1090">
    <property type="entry name" value="Fimbrial-type adhesion domain"/>
    <property type="match status" value="1"/>
</dbReference>
<reference evidence="2 3" key="2">
    <citation type="journal article" date="2017" name="PLoS ONE">
        <title>Genomic and phenotypic characterisation of fluoroquinolone resistance mechanisms in Enterobacteriaceae in Durban, South Africa.</title>
        <authorList>
            <person name="Osei Sekyere J."/>
            <person name="Amoako D.G."/>
        </authorList>
    </citation>
    <scope>NUCLEOTIDE SEQUENCE [LARGE SCALE GENOMIC DNA]</scope>
    <source>
        <strain evidence="2 3">ST62:944112508</strain>
    </source>
</reference>
<sequence>MKINNPHTSYIFAVGGLALLFAQITYADSANTITFKGEVTEQTCEVTVNGVNARPVVLLPSVAKSDLAAAASSAGLTTFTLGVTGCTVDSNALDIKTVFVANNMTERGNLANTGTAQNVELQLLTDSAGTTPIDLRTGTPVAGITVAAGNTSGEHDFAVQYFSPNGGATAGTVVGTVQYAISYL</sequence>
<protein>
    <submittedName>
        <fullName evidence="1 2">Fimbrial protein</fullName>
    </submittedName>
</protein>
<reference evidence="3" key="1">
    <citation type="submission" date="2015-09" db="EMBL/GenBank/DDBJ databases">
        <title>Prevalence of NDMs in South Africa.</title>
        <authorList>
            <person name="Osei Sekyere J."/>
            <person name="Govinden U."/>
            <person name="Essack S."/>
            <person name="Haldorsen B."/>
            <person name="Samuelsen O."/>
            <person name="Aasnaes B."/>
            <person name="Sundsfjord A."/>
        </authorList>
    </citation>
    <scope>NUCLEOTIDE SEQUENCE [LARGE SCALE GENOMIC DNA]</scope>
    <source>
        <strain evidence="3">ST62:944112508</strain>
    </source>
</reference>
<dbReference type="PANTHER" id="PTHR33420">
    <property type="entry name" value="FIMBRIAL SUBUNIT ELFA-RELATED"/>
    <property type="match status" value="1"/>
</dbReference>
<dbReference type="RefSeq" id="WP_057064857.1">
    <property type="nucleotide sequence ID" value="NZ_CABDWZ010000001.1"/>
</dbReference>
<dbReference type="InterPro" id="IPR008966">
    <property type="entry name" value="Adhesion_dom_sf"/>
</dbReference>